<evidence type="ECO:0000256" key="1">
    <source>
        <dbReference type="SAM" id="MobiDB-lite"/>
    </source>
</evidence>
<feature type="compositionally biased region" description="Low complexity" evidence="1">
    <location>
        <begin position="57"/>
        <end position="75"/>
    </location>
</feature>
<evidence type="ECO:0000313" key="4">
    <source>
        <dbReference type="Proteomes" id="UP000678276"/>
    </source>
</evidence>
<gene>
    <name evidence="3" type="ORF">J6595_03660</name>
</gene>
<reference evidence="3 4" key="1">
    <citation type="submission" date="2021-04" db="EMBL/GenBank/DDBJ databases">
        <title>Whole genome sequence of Jiella sp. KSK16Y-1.</title>
        <authorList>
            <person name="Tuo L."/>
        </authorList>
    </citation>
    <scope>NUCLEOTIDE SEQUENCE [LARGE SCALE GENOMIC DNA]</scope>
    <source>
        <strain evidence="3 4">KSK16Y-1</strain>
    </source>
</reference>
<protein>
    <submittedName>
        <fullName evidence="3">Uncharacterized protein</fullName>
    </submittedName>
</protein>
<feature type="region of interest" description="Disordered" evidence="1">
    <location>
        <begin position="39"/>
        <end position="98"/>
    </location>
</feature>
<name>A0ABS4BD77_9HYPH</name>
<keyword evidence="2" id="KW-0732">Signal</keyword>
<dbReference type="RefSeq" id="WP_209593101.1">
    <property type="nucleotide sequence ID" value="NZ_JAGJCF010000002.1"/>
</dbReference>
<keyword evidence="4" id="KW-1185">Reference proteome</keyword>
<accession>A0ABS4BD77</accession>
<proteinExistence type="predicted"/>
<sequence>MAQLSIRPGACTLAWTRAASSGVALSLALLAPLSASAQDGATPREIPKGFVLPGPAPTNAPAGTGSAASPGSDAGSSGGSTVGGKAQNPVDFATAPKKATTDWPCIQRRVDQITAGQIWSGPPLPDPASVDASDEVSRLIDQVAARRTPLADAETAVKDYIEALPKGEREAAAAGFVSVLLDRLNTERSQIMRGIERYGVKQKTLAARLREEAKAFSTQQNNPTANPTALDDARQQMLWNTRVFNERRQSLSYVCEVPTLIEQRAFALGRAAGQAL</sequence>
<feature type="signal peptide" evidence="2">
    <location>
        <begin position="1"/>
        <end position="37"/>
    </location>
</feature>
<evidence type="ECO:0000313" key="3">
    <source>
        <dbReference type="EMBL" id="MBP0614671.1"/>
    </source>
</evidence>
<organism evidence="3 4">
    <name type="scientific">Jiella mangrovi</name>
    <dbReference type="NCBI Taxonomy" id="2821407"/>
    <lineage>
        <taxon>Bacteria</taxon>
        <taxon>Pseudomonadati</taxon>
        <taxon>Pseudomonadota</taxon>
        <taxon>Alphaproteobacteria</taxon>
        <taxon>Hyphomicrobiales</taxon>
        <taxon>Aurantimonadaceae</taxon>
        <taxon>Jiella</taxon>
    </lineage>
</organism>
<feature type="chain" id="PRO_5045874993" evidence="2">
    <location>
        <begin position="38"/>
        <end position="276"/>
    </location>
</feature>
<comment type="caution">
    <text evidence="3">The sequence shown here is derived from an EMBL/GenBank/DDBJ whole genome shotgun (WGS) entry which is preliminary data.</text>
</comment>
<evidence type="ECO:0000256" key="2">
    <source>
        <dbReference type="SAM" id="SignalP"/>
    </source>
</evidence>
<dbReference type="EMBL" id="JAGJCF010000002">
    <property type="protein sequence ID" value="MBP0614671.1"/>
    <property type="molecule type" value="Genomic_DNA"/>
</dbReference>
<dbReference type="Proteomes" id="UP000678276">
    <property type="component" value="Unassembled WGS sequence"/>
</dbReference>